<evidence type="ECO:0000313" key="3">
    <source>
        <dbReference type="Proteomes" id="UP000324646"/>
    </source>
</evidence>
<dbReference type="KEGG" id="crs:FQB35_10225"/>
<dbReference type="RefSeq" id="WP_148809825.1">
    <property type="nucleotide sequence ID" value="NZ_CP042243.1"/>
</dbReference>
<proteinExistence type="predicted"/>
<feature type="chain" id="PRO_5022865245" evidence="1">
    <location>
        <begin position="25"/>
        <end position="617"/>
    </location>
</feature>
<dbReference type="AlphaFoldDB" id="A0A5C0SGY5"/>
<gene>
    <name evidence="2" type="ORF">FQB35_10225</name>
</gene>
<dbReference type="Gene3D" id="3.40.1000.10">
    <property type="entry name" value="Mog1/PsbP, alpha/beta/alpha sandwich"/>
    <property type="match status" value="1"/>
</dbReference>
<reference evidence="2 3" key="1">
    <citation type="submission" date="2019-07" db="EMBL/GenBank/DDBJ databases">
        <title>Complete genome of Crassaminicella thermophila SY095.</title>
        <authorList>
            <person name="Li X."/>
        </authorList>
    </citation>
    <scope>NUCLEOTIDE SEQUENCE [LARGE SCALE GENOMIC DNA]</scope>
    <source>
        <strain evidence="2 3">SY095</strain>
    </source>
</reference>
<protein>
    <submittedName>
        <fullName evidence="2">Uncharacterized protein</fullName>
    </submittedName>
</protein>
<dbReference type="EMBL" id="CP042243">
    <property type="protein sequence ID" value="QEK12674.1"/>
    <property type="molecule type" value="Genomic_DNA"/>
</dbReference>
<dbReference type="Proteomes" id="UP000324646">
    <property type="component" value="Chromosome"/>
</dbReference>
<name>A0A5C0SGY5_CRATE</name>
<evidence type="ECO:0000256" key="1">
    <source>
        <dbReference type="SAM" id="SignalP"/>
    </source>
</evidence>
<dbReference type="OrthoDB" id="1743680at2"/>
<feature type="signal peptide" evidence="1">
    <location>
        <begin position="1"/>
        <end position="24"/>
    </location>
</feature>
<organism evidence="2 3">
    <name type="scientific">Crassaminicella thermophila</name>
    <dbReference type="NCBI Taxonomy" id="2599308"/>
    <lineage>
        <taxon>Bacteria</taxon>
        <taxon>Bacillati</taxon>
        <taxon>Bacillota</taxon>
        <taxon>Clostridia</taxon>
        <taxon>Eubacteriales</taxon>
        <taxon>Clostridiaceae</taxon>
        <taxon>Crassaminicella</taxon>
    </lineage>
</organism>
<keyword evidence="1" id="KW-0732">Signal</keyword>
<accession>A0A5C0SGY5</accession>
<sequence>MKRNLGFFICICLLIGLFTPAVYAIDDKGVIDLYEVFSSKEDRMKTEVGSRIYKWSMHLPDDAIIYKSERANFFDMSTSSYQASVELEVNKNKDELTLEEMLYKMQNDLDNHNYWNWGDKEFVVDIENDDWGQKYIRIIKANKAYDYFMMDEAAEEFRDYIENRIYIANNYIYNLTIRMDGEFYRQHEEMFDKLVSSFKLSFDEKNPYIKELSDSVSTTREYINSSYGWKLKMSPYWKIEGTPNARYQKFAPVYSDEELDESKNNEEDKEDKLRVDEGITVRLISSVQDVGDVTKWAEKEIEILKNNYNDEVYEILKNEAKKQGNMDAYEVVIRYKTVTKNPYIVHNLYVIGNGYKYLVSATMTEEKYEDKQKRISFENMLNSFRLDKKHLSKYLGKIVRAESLINLNELKELKMKKYDFKTKVTKGWNIFNNRDDFYYDDYYFEYDDSIYKGNISNNEFISAIEPLSNIRIRMSAGLNTNEIKDIVKQRAEQFLENDEIRMGLANVNIKSAKYNGVQIYYIEKEYDLDAINKFVNEDETKIYDLKELENEYEYIIKTGKDTYTQSITLPVANMTPKNRLKVDSIWENTYINDINYSKLNISWEKHDLKEFDKENKE</sequence>
<evidence type="ECO:0000313" key="2">
    <source>
        <dbReference type="EMBL" id="QEK12674.1"/>
    </source>
</evidence>
<keyword evidence="3" id="KW-1185">Reference proteome</keyword>